<dbReference type="AlphaFoldDB" id="A0A4Y2X806"/>
<organism evidence="2 3">
    <name type="scientific">Araneus ventricosus</name>
    <name type="common">Orbweaver spider</name>
    <name type="synonym">Epeira ventricosa</name>
    <dbReference type="NCBI Taxonomy" id="182803"/>
    <lineage>
        <taxon>Eukaryota</taxon>
        <taxon>Metazoa</taxon>
        <taxon>Ecdysozoa</taxon>
        <taxon>Arthropoda</taxon>
        <taxon>Chelicerata</taxon>
        <taxon>Arachnida</taxon>
        <taxon>Araneae</taxon>
        <taxon>Araneomorphae</taxon>
        <taxon>Entelegynae</taxon>
        <taxon>Araneoidea</taxon>
        <taxon>Araneidae</taxon>
        <taxon>Araneus</taxon>
    </lineage>
</organism>
<feature type="compositionally biased region" description="Basic residues" evidence="1">
    <location>
        <begin position="8"/>
        <end position="17"/>
    </location>
</feature>
<dbReference type="Proteomes" id="UP000499080">
    <property type="component" value="Unassembled WGS sequence"/>
</dbReference>
<evidence type="ECO:0000313" key="2">
    <source>
        <dbReference type="EMBL" id="GBO45319.1"/>
    </source>
</evidence>
<feature type="region of interest" description="Disordered" evidence="1">
    <location>
        <begin position="1"/>
        <end position="40"/>
    </location>
</feature>
<evidence type="ECO:0000256" key="1">
    <source>
        <dbReference type="SAM" id="MobiDB-lite"/>
    </source>
</evidence>
<gene>
    <name evidence="2" type="ORF">AVEN_42268_1</name>
</gene>
<dbReference type="EMBL" id="BGPR01072378">
    <property type="protein sequence ID" value="GBO45319.1"/>
    <property type="molecule type" value="Genomic_DNA"/>
</dbReference>
<evidence type="ECO:0000313" key="3">
    <source>
        <dbReference type="Proteomes" id="UP000499080"/>
    </source>
</evidence>
<accession>A0A4Y2X806</accession>
<proteinExistence type="predicted"/>
<reference evidence="2 3" key="1">
    <citation type="journal article" date="2019" name="Sci. Rep.">
        <title>Orb-weaving spider Araneus ventricosus genome elucidates the spidroin gene catalogue.</title>
        <authorList>
            <person name="Kono N."/>
            <person name="Nakamura H."/>
            <person name="Ohtoshi R."/>
            <person name="Moran D.A.P."/>
            <person name="Shinohara A."/>
            <person name="Yoshida Y."/>
            <person name="Fujiwara M."/>
            <person name="Mori M."/>
            <person name="Tomita M."/>
            <person name="Arakawa K."/>
        </authorList>
    </citation>
    <scope>NUCLEOTIDE SEQUENCE [LARGE SCALE GENOMIC DNA]</scope>
</reference>
<sequence>MSQATKKTQLHVQRKRKSEAVKSSPLIEVEDEREREAPSKLAKVDIGPDFLVPNRPPLNDQRSEFYPVPQYAQLNDGTEIYARNARQSEFPINENGVAFYAKVKMLIDGNEHSVEVPPTTKENLPFYIHNDTGILYPMDLTLKRPVFKKNDDGGEEYLTDSFVITPHYPIDADGKAYYAREANGDEYPIKRDNKCIYAKGKDNKEIYPRKANLDEFALEDENNVPYYAKNEDEHEYYPTKIDGQ</sequence>
<dbReference type="OrthoDB" id="6407340at2759"/>
<name>A0A4Y2X806_ARAVE</name>
<keyword evidence="3" id="KW-1185">Reference proteome</keyword>
<protein>
    <submittedName>
        <fullName evidence="2">Uncharacterized protein</fullName>
    </submittedName>
</protein>
<comment type="caution">
    <text evidence="2">The sequence shown here is derived from an EMBL/GenBank/DDBJ whole genome shotgun (WGS) entry which is preliminary data.</text>
</comment>